<reference evidence="10" key="1">
    <citation type="submission" date="2019-06" db="EMBL/GenBank/DDBJ databases">
        <authorList>
            <consortium name="Wellcome Sanger Institute Data Sharing"/>
        </authorList>
    </citation>
    <scope>NUCLEOTIDE SEQUENCE [LARGE SCALE GENOMIC DNA]</scope>
</reference>
<keyword evidence="11" id="KW-1185">Reference proteome</keyword>
<evidence type="ECO:0000256" key="7">
    <source>
        <dbReference type="SAM" id="Phobius"/>
    </source>
</evidence>
<keyword evidence="7" id="KW-0812">Transmembrane</keyword>
<comment type="subcellular location">
    <subcellularLocation>
        <location evidence="1">Membrane</location>
        <topology evidence="1">Single-pass type I membrane protein</topology>
    </subcellularLocation>
</comment>
<dbReference type="PANTHER" id="PTHR11640:SF31">
    <property type="entry name" value="IRREGULAR CHIASM C-ROUGHEST PROTEIN-RELATED"/>
    <property type="match status" value="1"/>
</dbReference>
<dbReference type="PANTHER" id="PTHR11640">
    <property type="entry name" value="NEPHRIN"/>
    <property type="match status" value="1"/>
</dbReference>
<keyword evidence="4" id="KW-1015">Disulfide bond</keyword>
<dbReference type="SMART" id="SM00409">
    <property type="entry name" value="IG"/>
    <property type="match status" value="3"/>
</dbReference>
<keyword evidence="6" id="KW-0393">Immunoglobulin domain</keyword>
<dbReference type="Proteomes" id="UP000472267">
    <property type="component" value="Chromosome 6"/>
</dbReference>
<feature type="domain" description="Ig-like" evidence="9">
    <location>
        <begin position="30"/>
        <end position="114"/>
    </location>
</feature>
<evidence type="ECO:0000256" key="3">
    <source>
        <dbReference type="ARBA" id="ARBA00023136"/>
    </source>
</evidence>
<dbReference type="Pfam" id="PF13927">
    <property type="entry name" value="Ig_3"/>
    <property type="match status" value="2"/>
</dbReference>
<dbReference type="RefSeq" id="XP_029950402.1">
    <property type="nucleotide sequence ID" value="XM_030094542.1"/>
</dbReference>
<keyword evidence="2 8" id="KW-0732">Signal</keyword>
<feature type="signal peptide" evidence="8">
    <location>
        <begin position="1"/>
        <end position="24"/>
    </location>
</feature>
<dbReference type="InterPro" id="IPR036179">
    <property type="entry name" value="Ig-like_dom_sf"/>
</dbReference>
<dbReference type="SUPFAM" id="SSF48726">
    <property type="entry name" value="Immunoglobulin"/>
    <property type="match status" value="2"/>
</dbReference>
<dbReference type="SMART" id="SM00408">
    <property type="entry name" value="IGc2"/>
    <property type="match status" value="2"/>
</dbReference>
<dbReference type="InterPro" id="IPR013783">
    <property type="entry name" value="Ig-like_fold"/>
</dbReference>
<dbReference type="GeneID" id="115390622"/>
<dbReference type="GO" id="GO:0050839">
    <property type="term" value="F:cell adhesion molecule binding"/>
    <property type="evidence" value="ECO:0007669"/>
    <property type="project" value="TreeGrafter"/>
</dbReference>
<keyword evidence="5" id="KW-0325">Glycoprotein</keyword>
<name>A0A672FB09_SALFA</name>
<dbReference type="PROSITE" id="PS50835">
    <property type="entry name" value="IG_LIKE"/>
    <property type="match status" value="3"/>
</dbReference>
<evidence type="ECO:0000256" key="6">
    <source>
        <dbReference type="ARBA" id="ARBA00023319"/>
    </source>
</evidence>
<evidence type="ECO:0000259" key="9">
    <source>
        <dbReference type="PROSITE" id="PS50835"/>
    </source>
</evidence>
<evidence type="ECO:0000256" key="8">
    <source>
        <dbReference type="SAM" id="SignalP"/>
    </source>
</evidence>
<dbReference type="InParanoid" id="A0A672FB09"/>
<evidence type="ECO:0000256" key="2">
    <source>
        <dbReference type="ARBA" id="ARBA00022729"/>
    </source>
</evidence>
<accession>A0A672FB09</accession>
<dbReference type="Gene3D" id="2.60.40.10">
    <property type="entry name" value="Immunoglobulins"/>
    <property type="match status" value="3"/>
</dbReference>
<dbReference type="CDD" id="cd00096">
    <property type="entry name" value="Ig"/>
    <property type="match status" value="2"/>
</dbReference>
<dbReference type="Ensembl" id="ENSSFAT00005003047.1">
    <property type="protein sequence ID" value="ENSSFAP00005002822.1"/>
    <property type="gene ID" value="ENSSFAG00005001975.1"/>
</dbReference>
<dbReference type="InterPro" id="IPR040878">
    <property type="entry name" value="IL-40-like_Ig"/>
</dbReference>
<feature type="transmembrane region" description="Helical" evidence="7">
    <location>
        <begin position="416"/>
        <end position="436"/>
    </location>
</feature>
<dbReference type="GO" id="GO:0005886">
    <property type="term" value="C:plasma membrane"/>
    <property type="evidence" value="ECO:0007669"/>
    <property type="project" value="TreeGrafter"/>
</dbReference>
<dbReference type="InterPro" id="IPR003599">
    <property type="entry name" value="Ig_sub"/>
</dbReference>
<evidence type="ECO:0000256" key="5">
    <source>
        <dbReference type="ARBA" id="ARBA00023180"/>
    </source>
</evidence>
<dbReference type="InterPro" id="IPR003598">
    <property type="entry name" value="Ig_sub2"/>
</dbReference>
<gene>
    <name evidence="10" type="primary">LOC115390622</name>
</gene>
<feature type="domain" description="Ig-like" evidence="9">
    <location>
        <begin position="301"/>
        <end position="403"/>
    </location>
</feature>
<reference evidence="10" key="2">
    <citation type="submission" date="2025-08" db="UniProtKB">
        <authorList>
            <consortium name="Ensembl"/>
        </authorList>
    </citation>
    <scope>IDENTIFICATION</scope>
</reference>
<dbReference type="InterPro" id="IPR007110">
    <property type="entry name" value="Ig-like_dom"/>
</dbReference>
<keyword evidence="3 7" id="KW-0472">Membrane</keyword>
<dbReference type="Pfam" id="PF17736">
    <property type="entry name" value="Ig_C17orf99"/>
    <property type="match status" value="1"/>
</dbReference>
<sequence length="485" mass="52667">MKNRQTRNLLPILALASLFIKISGSNSVHPVLTGPDKAYLGSRAVYRCTAPGSSPPVRYELVSSDGALMASSVDPQGDQPATLGMKVSEASAGAYHCRATAGGNTGVSNSITLSVVIPPLQTTVTSEPFPPVLYEGSRLVLSCGVDRGSHLSYTWFFNRTEVDGDIEDVFNVTGNKLVVEEVTPEHAGSYYCIASTSVQDIQRFSSSSDIQVTVKVYVSKPEISFSVFREGKSYRANVTCWSSRGSPPANFSLLLDEAEVYSVRATQSLVGWFVVEVVPGLDMGLAHCQVKTELQELKSEPVTLEVVPVGGDVSVNVEYLYTSASRLAAALLTCKVSRGTFPLVSWLLDDSVLPSLPHSALINEGQTLILTQLGPEESGSYRCRARDSYDSSGPWVESEAQLVQVTEARMTTTEKISISFCCFLLLVLVVCSVCVLKMFNHDRAHPQTAPVNSDDLSLSELTSRAEDKKTESPHIDFDVHNQVYW</sequence>
<dbReference type="InterPro" id="IPR051275">
    <property type="entry name" value="Cell_adhesion_signaling"/>
</dbReference>
<evidence type="ECO:0000313" key="11">
    <source>
        <dbReference type="Proteomes" id="UP000472267"/>
    </source>
</evidence>
<feature type="domain" description="Ig-like" evidence="9">
    <location>
        <begin position="118"/>
        <end position="213"/>
    </location>
</feature>
<feature type="chain" id="PRO_5025512015" evidence="8">
    <location>
        <begin position="25"/>
        <end position="485"/>
    </location>
</feature>
<dbReference type="OMA" id="AGNYYCI"/>
<dbReference type="AlphaFoldDB" id="A0A672FB09"/>
<proteinExistence type="predicted"/>
<organism evidence="10 11">
    <name type="scientific">Salarias fasciatus</name>
    <name type="common">Jewelled blenny</name>
    <name type="synonym">Blennius fasciatus</name>
    <dbReference type="NCBI Taxonomy" id="181472"/>
    <lineage>
        <taxon>Eukaryota</taxon>
        <taxon>Metazoa</taxon>
        <taxon>Chordata</taxon>
        <taxon>Craniata</taxon>
        <taxon>Vertebrata</taxon>
        <taxon>Euteleostomi</taxon>
        <taxon>Actinopterygii</taxon>
        <taxon>Neopterygii</taxon>
        <taxon>Teleostei</taxon>
        <taxon>Neoteleostei</taxon>
        <taxon>Acanthomorphata</taxon>
        <taxon>Ovalentaria</taxon>
        <taxon>Blenniimorphae</taxon>
        <taxon>Blenniiformes</taxon>
        <taxon>Blennioidei</taxon>
        <taxon>Blenniidae</taxon>
        <taxon>Salariinae</taxon>
        <taxon>Salarias</taxon>
    </lineage>
</organism>
<dbReference type="OrthoDB" id="9950534at2759"/>
<evidence type="ECO:0000256" key="1">
    <source>
        <dbReference type="ARBA" id="ARBA00004479"/>
    </source>
</evidence>
<evidence type="ECO:0000256" key="4">
    <source>
        <dbReference type="ARBA" id="ARBA00023157"/>
    </source>
</evidence>
<dbReference type="GO" id="GO:0098609">
    <property type="term" value="P:cell-cell adhesion"/>
    <property type="evidence" value="ECO:0007669"/>
    <property type="project" value="TreeGrafter"/>
</dbReference>
<keyword evidence="7" id="KW-1133">Transmembrane helix</keyword>
<dbReference type="GO" id="GO:0005911">
    <property type="term" value="C:cell-cell junction"/>
    <property type="evidence" value="ECO:0007669"/>
    <property type="project" value="TreeGrafter"/>
</dbReference>
<reference evidence="10" key="3">
    <citation type="submission" date="2025-09" db="UniProtKB">
        <authorList>
            <consortium name="Ensembl"/>
        </authorList>
    </citation>
    <scope>IDENTIFICATION</scope>
</reference>
<evidence type="ECO:0000313" key="10">
    <source>
        <dbReference type="Ensembl" id="ENSSFAP00005002822.1"/>
    </source>
</evidence>
<protein>
    <submittedName>
        <fullName evidence="10">Fc receptor-like protein 5</fullName>
    </submittedName>
</protein>